<dbReference type="PRINTS" id="PR00455">
    <property type="entry name" value="HTHTETR"/>
</dbReference>
<gene>
    <name evidence="4" type="ORF">D3873_11565</name>
</gene>
<dbReference type="EMBL" id="CP032418">
    <property type="protein sequence ID" value="AYC30437.1"/>
    <property type="molecule type" value="Genomic_DNA"/>
</dbReference>
<dbReference type="PANTHER" id="PTHR43479">
    <property type="entry name" value="ACREF/ENVCD OPERON REPRESSOR-RELATED"/>
    <property type="match status" value="1"/>
</dbReference>
<dbReference type="Gene3D" id="1.10.10.60">
    <property type="entry name" value="Homeodomain-like"/>
    <property type="match status" value="1"/>
</dbReference>
<dbReference type="KEGG" id="paek:D3873_11565"/>
<name>A0A385YX02_9BACL</name>
<accession>A0A385YX02</accession>
<dbReference type="SUPFAM" id="SSF46689">
    <property type="entry name" value="Homeodomain-like"/>
    <property type="match status" value="1"/>
</dbReference>
<dbReference type="Gene3D" id="1.10.357.10">
    <property type="entry name" value="Tetracycline Repressor, domain 2"/>
    <property type="match status" value="1"/>
</dbReference>
<dbReference type="AlphaFoldDB" id="A0A385YX02"/>
<keyword evidence="1 2" id="KW-0238">DNA-binding</keyword>
<keyword evidence="5" id="KW-1185">Reference proteome</keyword>
<feature type="domain" description="HTH tetR-type" evidence="3">
    <location>
        <begin position="17"/>
        <end position="77"/>
    </location>
</feature>
<dbReference type="InterPro" id="IPR001647">
    <property type="entry name" value="HTH_TetR"/>
</dbReference>
<dbReference type="SUPFAM" id="SSF48498">
    <property type="entry name" value="Tetracyclin repressor-like, C-terminal domain"/>
    <property type="match status" value="1"/>
</dbReference>
<sequence>MAIYAQGYCGVMSKFTEEKEMKIAEVALQEFTTKGYKNTSTNVIAEKANVSKGLIFHYFHSKKKLFLLLLEDATDELVAHLKKQEQADEQADFFEEIRIFLGNKIRVALEKPDAYAFMMTSFLQPPIELQHEIHQLLAQKSSEIESFSDQALFRKLEKAPLREGLDREVVTTYIRLVLDSISNHVIQLYQNRVQELVESPEKVMDEVDTFLDMLQNGIYTK</sequence>
<protein>
    <submittedName>
        <fullName evidence="4">TetR/AcrR family transcriptional regulator</fullName>
    </submittedName>
</protein>
<dbReference type="InterPro" id="IPR009057">
    <property type="entry name" value="Homeodomain-like_sf"/>
</dbReference>
<dbReference type="GO" id="GO:0003677">
    <property type="term" value="F:DNA binding"/>
    <property type="evidence" value="ECO:0007669"/>
    <property type="project" value="UniProtKB-UniRule"/>
</dbReference>
<organism evidence="4 5">
    <name type="scientific">Paenisporosarcina cavernae</name>
    <dbReference type="NCBI Taxonomy" id="2320858"/>
    <lineage>
        <taxon>Bacteria</taxon>
        <taxon>Bacillati</taxon>
        <taxon>Bacillota</taxon>
        <taxon>Bacilli</taxon>
        <taxon>Bacillales</taxon>
        <taxon>Caryophanaceae</taxon>
        <taxon>Paenisporosarcina</taxon>
    </lineage>
</organism>
<dbReference type="InterPro" id="IPR023772">
    <property type="entry name" value="DNA-bd_HTH_TetR-type_CS"/>
</dbReference>
<dbReference type="Pfam" id="PF00440">
    <property type="entry name" value="TetR_N"/>
    <property type="match status" value="1"/>
</dbReference>
<dbReference type="OrthoDB" id="9780939at2"/>
<dbReference type="InterPro" id="IPR036271">
    <property type="entry name" value="Tet_transcr_reg_TetR-rel_C_sf"/>
</dbReference>
<feature type="DNA-binding region" description="H-T-H motif" evidence="2">
    <location>
        <begin position="40"/>
        <end position="59"/>
    </location>
</feature>
<dbReference type="PROSITE" id="PS50977">
    <property type="entry name" value="HTH_TETR_2"/>
    <property type="match status" value="1"/>
</dbReference>
<evidence type="ECO:0000256" key="2">
    <source>
        <dbReference type="PROSITE-ProRule" id="PRU00335"/>
    </source>
</evidence>
<evidence type="ECO:0000313" key="4">
    <source>
        <dbReference type="EMBL" id="AYC30437.1"/>
    </source>
</evidence>
<dbReference type="Proteomes" id="UP000265725">
    <property type="component" value="Chromosome"/>
</dbReference>
<dbReference type="PROSITE" id="PS01081">
    <property type="entry name" value="HTH_TETR_1"/>
    <property type="match status" value="1"/>
</dbReference>
<proteinExistence type="predicted"/>
<dbReference type="InterPro" id="IPR050624">
    <property type="entry name" value="HTH-type_Tx_Regulator"/>
</dbReference>
<dbReference type="PANTHER" id="PTHR43479:SF11">
    <property type="entry name" value="ACREF_ENVCD OPERON REPRESSOR-RELATED"/>
    <property type="match status" value="1"/>
</dbReference>
<evidence type="ECO:0000256" key="1">
    <source>
        <dbReference type="ARBA" id="ARBA00023125"/>
    </source>
</evidence>
<evidence type="ECO:0000259" key="3">
    <source>
        <dbReference type="PROSITE" id="PS50977"/>
    </source>
</evidence>
<reference evidence="5" key="1">
    <citation type="submission" date="2018-09" db="EMBL/GenBank/DDBJ databases">
        <authorList>
            <person name="Zhu H."/>
        </authorList>
    </citation>
    <scope>NUCLEOTIDE SEQUENCE [LARGE SCALE GENOMIC DNA]</scope>
    <source>
        <strain evidence="5">K2R23-3</strain>
    </source>
</reference>
<evidence type="ECO:0000313" key="5">
    <source>
        <dbReference type="Proteomes" id="UP000265725"/>
    </source>
</evidence>